<evidence type="ECO:0000313" key="3">
    <source>
        <dbReference type="Proteomes" id="UP000054721"/>
    </source>
</evidence>
<comment type="caution">
    <text evidence="2">The sequence shown here is derived from an EMBL/GenBank/DDBJ whole genome shotgun (WGS) entry which is preliminary data.</text>
</comment>
<sequence length="30" mass="3100">MAKIKSQETAVVGENVEKEKHSSIAGGIAS</sequence>
<keyword evidence="3" id="KW-1185">Reference proteome</keyword>
<dbReference type="AlphaFoldDB" id="A0A0V1KHN9"/>
<dbReference type="EMBL" id="JYDW01002409">
    <property type="protein sequence ID" value="KRZ46720.1"/>
    <property type="molecule type" value="Genomic_DNA"/>
</dbReference>
<name>A0A0V1KHN9_9BILA</name>
<evidence type="ECO:0000313" key="2">
    <source>
        <dbReference type="EMBL" id="KRZ46720.1"/>
    </source>
</evidence>
<gene>
    <name evidence="2" type="ORF">T02_8616</name>
</gene>
<dbReference type="Proteomes" id="UP000054721">
    <property type="component" value="Unassembled WGS sequence"/>
</dbReference>
<protein>
    <submittedName>
        <fullName evidence="2">Uncharacterized protein</fullName>
    </submittedName>
</protein>
<proteinExistence type="predicted"/>
<feature type="region of interest" description="Disordered" evidence="1">
    <location>
        <begin position="1"/>
        <end position="30"/>
    </location>
</feature>
<evidence type="ECO:0000256" key="1">
    <source>
        <dbReference type="SAM" id="MobiDB-lite"/>
    </source>
</evidence>
<accession>A0A0V1KHN9</accession>
<reference evidence="2 3" key="1">
    <citation type="submission" date="2015-05" db="EMBL/GenBank/DDBJ databases">
        <title>Evolution of Trichinella species and genotypes.</title>
        <authorList>
            <person name="Korhonen P.K."/>
            <person name="Edoardo P."/>
            <person name="Giuseppe L.R."/>
            <person name="Gasser R.B."/>
        </authorList>
    </citation>
    <scope>NUCLEOTIDE SEQUENCE [LARGE SCALE GENOMIC DNA]</scope>
    <source>
        <strain evidence="2">ISS10</strain>
    </source>
</reference>
<organism evidence="2 3">
    <name type="scientific">Trichinella nativa</name>
    <dbReference type="NCBI Taxonomy" id="6335"/>
    <lineage>
        <taxon>Eukaryota</taxon>
        <taxon>Metazoa</taxon>
        <taxon>Ecdysozoa</taxon>
        <taxon>Nematoda</taxon>
        <taxon>Enoplea</taxon>
        <taxon>Dorylaimia</taxon>
        <taxon>Trichinellida</taxon>
        <taxon>Trichinellidae</taxon>
        <taxon>Trichinella</taxon>
    </lineage>
</organism>
<feature type="non-terminal residue" evidence="2">
    <location>
        <position position="30"/>
    </location>
</feature>